<gene>
    <name evidence="4" type="ORF">ACFQ1S_36650</name>
</gene>
<dbReference type="SUPFAM" id="SSF49764">
    <property type="entry name" value="HSP20-like chaperones"/>
    <property type="match status" value="1"/>
</dbReference>
<dbReference type="PROSITE" id="PS01031">
    <property type="entry name" value="SHSP"/>
    <property type="match status" value="1"/>
</dbReference>
<evidence type="ECO:0000256" key="2">
    <source>
        <dbReference type="RuleBase" id="RU003616"/>
    </source>
</evidence>
<evidence type="ECO:0000313" key="5">
    <source>
        <dbReference type="Proteomes" id="UP001597045"/>
    </source>
</evidence>
<evidence type="ECO:0000259" key="3">
    <source>
        <dbReference type="PROSITE" id="PS01031"/>
    </source>
</evidence>
<dbReference type="InterPro" id="IPR002068">
    <property type="entry name" value="A-crystallin/Hsp20_dom"/>
</dbReference>
<dbReference type="Gene3D" id="2.60.40.790">
    <property type="match status" value="1"/>
</dbReference>
<keyword evidence="5" id="KW-1185">Reference proteome</keyword>
<dbReference type="CDD" id="cd06464">
    <property type="entry name" value="ACD_sHsps-like"/>
    <property type="match status" value="1"/>
</dbReference>
<protein>
    <submittedName>
        <fullName evidence="4">Hsp20/alpha crystallin family protein</fullName>
    </submittedName>
</protein>
<feature type="domain" description="SHSP" evidence="3">
    <location>
        <begin position="22"/>
        <end position="133"/>
    </location>
</feature>
<evidence type="ECO:0000256" key="1">
    <source>
        <dbReference type="PROSITE-ProRule" id="PRU00285"/>
    </source>
</evidence>
<sequence>MTSLIPRTTGLSDLFRFLEDRWPFGQRALRIEHYQDNGNYVLRAELPGVDPDKDVEVTVEGRDLAITAKRPAERRAHDHSEFSYGSFSRTVHLPTEVVAAKCVATYDAGILEVKVPLEPPPELEPVRIEVRTTE</sequence>
<organism evidence="4 5">
    <name type="scientific">Kibdelosporangium lantanae</name>
    <dbReference type="NCBI Taxonomy" id="1497396"/>
    <lineage>
        <taxon>Bacteria</taxon>
        <taxon>Bacillati</taxon>
        <taxon>Actinomycetota</taxon>
        <taxon>Actinomycetes</taxon>
        <taxon>Pseudonocardiales</taxon>
        <taxon>Pseudonocardiaceae</taxon>
        <taxon>Kibdelosporangium</taxon>
    </lineage>
</organism>
<reference evidence="5" key="1">
    <citation type="journal article" date="2019" name="Int. J. Syst. Evol. Microbiol.">
        <title>The Global Catalogue of Microorganisms (GCM) 10K type strain sequencing project: providing services to taxonomists for standard genome sequencing and annotation.</title>
        <authorList>
            <consortium name="The Broad Institute Genomics Platform"/>
            <consortium name="The Broad Institute Genome Sequencing Center for Infectious Disease"/>
            <person name="Wu L."/>
            <person name="Ma J."/>
        </authorList>
    </citation>
    <scope>NUCLEOTIDE SEQUENCE [LARGE SCALE GENOMIC DNA]</scope>
    <source>
        <strain evidence="5">JCM 31486</strain>
    </source>
</reference>
<proteinExistence type="inferred from homology"/>
<dbReference type="PANTHER" id="PTHR11527">
    <property type="entry name" value="HEAT-SHOCK PROTEIN 20 FAMILY MEMBER"/>
    <property type="match status" value="1"/>
</dbReference>
<accession>A0ABW3MKF6</accession>
<dbReference type="EMBL" id="JBHTIS010003008">
    <property type="protein sequence ID" value="MFD1050667.1"/>
    <property type="molecule type" value="Genomic_DNA"/>
</dbReference>
<dbReference type="Proteomes" id="UP001597045">
    <property type="component" value="Unassembled WGS sequence"/>
</dbReference>
<comment type="caution">
    <text evidence="4">The sequence shown here is derived from an EMBL/GenBank/DDBJ whole genome shotgun (WGS) entry which is preliminary data.</text>
</comment>
<comment type="similarity">
    <text evidence="1 2">Belongs to the small heat shock protein (HSP20) family.</text>
</comment>
<dbReference type="Pfam" id="PF00011">
    <property type="entry name" value="HSP20"/>
    <property type="match status" value="1"/>
</dbReference>
<dbReference type="InterPro" id="IPR031107">
    <property type="entry name" value="Small_HSP"/>
</dbReference>
<dbReference type="InterPro" id="IPR008978">
    <property type="entry name" value="HSP20-like_chaperone"/>
</dbReference>
<evidence type="ECO:0000313" key="4">
    <source>
        <dbReference type="EMBL" id="MFD1050667.1"/>
    </source>
</evidence>
<name>A0ABW3MKF6_9PSEU</name>